<sequence length="304" mass="33521">MKAQPETGARRRHLIIAGSGRAGTTFLVQVLTACGLETELSRNPRTGYDPAAQAGLESDPLSVRDCPYVIKSPWAYQFVDQFLADDTVRLDGAILPVRDLREAVTSRIALELNSLYARPGTAALEAPWRDFGTVPGGVTYSLEPLDQARILGHAFHTLVERLLDHDVPLCLIKFPRFAQDADYLYDKLRPFLPPELDRAGFGRALASVADAGKIRVSRELSRDATAGALPSLEEVERIALKRQVASLRQRLERVERLSRPFRLGGRAWAKSARTLHETAFRMRRVLRGGTATGEGKGPGIRSDA</sequence>
<evidence type="ECO:0000313" key="1">
    <source>
        <dbReference type="EMBL" id="MER2251921.1"/>
    </source>
</evidence>
<name>A0ABV1QRD7_9HYPH</name>
<comment type="caution">
    <text evidence="1">The sequence shown here is derived from an EMBL/GenBank/DDBJ whole genome shotgun (WGS) entry which is preliminary data.</text>
</comment>
<dbReference type="Proteomes" id="UP001480955">
    <property type="component" value="Unassembled WGS sequence"/>
</dbReference>
<proteinExistence type="predicted"/>
<dbReference type="PROSITE" id="PS51257">
    <property type="entry name" value="PROKAR_LIPOPROTEIN"/>
    <property type="match status" value="1"/>
</dbReference>
<organism evidence="1 2">
    <name type="scientific">Methylorubrum podarium</name>
    <dbReference type="NCBI Taxonomy" id="200476"/>
    <lineage>
        <taxon>Bacteria</taxon>
        <taxon>Pseudomonadati</taxon>
        <taxon>Pseudomonadota</taxon>
        <taxon>Alphaproteobacteria</taxon>
        <taxon>Hyphomicrobiales</taxon>
        <taxon>Methylobacteriaceae</taxon>
        <taxon>Methylorubrum</taxon>
    </lineage>
</organism>
<dbReference type="InterPro" id="IPR027417">
    <property type="entry name" value="P-loop_NTPase"/>
</dbReference>
<evidence type="ECO:0000313" key="2">
    <source>
        <dbReference type="Proteomes" id="UP001480955"/>
    </source>
</evidence>
<evidence type="ECO:0008006" key="3">
    <source>
        <dbReference type="Google" id="ProtNLM"/>
    </source>
</evidence>
<dbReference type="SUPFAM" id="SSF52540">
    <property type="entry name" value="P-loop containing nucleoside triphosphate hydrolases"/>
    <property type="match status" value="1"/>
</dbReference>
<keyword evidence="2" id="KW-1185">Reference proteome</keyword>
<dbReference type="EMBL" id="JBELQE010000093">
    <property type="protein sequence ID" value="MER2251921.1"/>
    <property type="molecule type" value="Genomic_DNA"/>
</dbReference>
<dbReference type="RefSeq" id="WP_350396289.1">
    <property type="nucleotide sequence ID" value="NZ_JBELQE010000093.1"/>
</dbReference>
<gene>
    <name evidence="1" type="ORF">ABS772_18545</name>
</gene>
<reference evidence="1 2" key="1">
    <citation type="submission" date="2024-06" db="EMBL/GenBank/DDBJ databases">
        <authorList>
            <person name="Campbell A.G."/>
        </authorList>
    </citation>
    <scope>NUCLEOTIDE SEQUENCE [LARGE SCALE GENOMIC DNA]</scope>
    <source>
        <strain evidence="1 2">EM12</strain>
    </source>
</reference>
<accession>A0ABV1QRD7</accession>
<protein>
    <recommendedName>
        <fullName evidence="3">Sulfotransferase family protein</fullName>
    </recommendedName>
</protein>